<dbReference type="InterPro" id="IPR024406">
    <property type="entry name" value="TAC-10"/>
</dbReference>
<dbReference type="EMBL" id="NEBY01000202">
    <property type="protein sequence ID" value="PRJ61314.1"/>
    <property type="molecule type" value="Genomic_DNA"/>
</dbReference>
<protein>
    <recommendedName>
        <fullName evidence="3">Phage protein</fullName>
    </recommendedName>
</protein>
<dbReference type="Proteomes" id="UP000238532">
    <property type="component" value="Unassembled WGS sequence"/>
</dbReference>
<evidence type="ECO:0000313" key="1">
    <source>
        <dbReference type="EMBL" id="PRJ61314.1"/>
    </source>
</evidence>
<gene>
    <name evidence="1" type="ORF">BV102_00832</name>
</gene>
<organism evidence="1 2">
    <name type="scientific">Haemophilus influenzae</name>
    <dbReference type="NCBI Taxonomy" id="727"/>
    <lineage>
        <taxon>Bacteria</taxon>
        <taxon>Pseudomonadati</taxon>
        <taxon>Pseudomonadota</taxon>
        <taxon>Gammaproteobacteria</taxon>
        <taxon>Pasteurellales</taxon>
        <taxon>Pasteurellaceae</taxon>
        <taxon>Haemophilus</taxon>
    </lineage>
</organism>
<evidence type="ECO:0000313" key="2">
    <source>
        <dbReference type="Proteomes" id="UP000238532"/>
    </source>
</evidence>
<dbReference type="AlphaFoldDB" id="A0A2S9RPX3"/>
<proteinExistence type="predicted"/>
<comment type="caution">
    <text evidence="1">The sequence shown here is derived from an EMBL/GenBank/DDBJ whole genome shotgun (WGS) entry which is preliminary data.</text>
</comment>
<evidence type="ECO:0008006" key="3">
    <source>
        <dbReference type="Google" id="ProtNLM"/>
    </source>
</evidence>
<sequence length="102" mass="11406">MEKKQAQILLEKLTGNLKDSVTLNIAGVDFTFIRDNAAYDQMLNDIESNNKVTPIKDYLLAIVAREQKEALLEIIHVPTLAAQLAAKVNEVFVPEIQITVKN</sequence>
<reference evidence="1 2" key="1">
    <citation type="submission" date="2017-04" db="EMBL/GenBank/DDBJ databases">
        <title>Haemophilus influenzae in COPD genome sequencing project.</title>
        <authorList>
            <person name="Murphy T.F."/>
            <person name="Kong Y."/>
            <person name="Nadendla S."/>
            <person name="Tettelin H."/>
            <person name="Pettigrew M."/>
        </authorList>
    </citation>
    <scope>NUCLEOTIDE SEQUENCE [LARGE SCALE GENOMIC DNA]</scope>
    <source>
        <strain evidence="1 2">56P127H1</strain>
    </source>
</reference>
<dbReference type="Pfam" id="PF10963">
    <property type="entry name" value="Phage_TAC_10"/>
    <property type="match status" value="1"/>
</dbReference>
<accession>A0A2S9RPX3</accession>
<dbReference type="RefSeq" id="WP_105882061.1">
    <property type="nucleotide sequence ID" value="NZ_CP135761.1"/>
</dbReference>
<name>A0A2S9RPX3_HAEIF</name>